<organism evidence="1 2">
    <name type="scientific">Clostridium botulinum</name>
    <dbReference type="NCBI Taxonomy" id="1491"/>
    <lineage>
        <taxon>Bacteria</taxon>
        <taxon>Bacillati</taxon>
        <taxon>Bacillota</taxon>
        <taxon>Clostridia</taxon>
        <taxon>Eubacteriales</taxon>
        <taxon>Clostridiaceae</taxon>
        <taxon>Clostridium</taxon>
    </lineage>
</organism>
<evidence type="ECO:0000313" key="2">
    <source>
        <dbReference type="Proteomes" id="UP000785180"/>
    </source>
</evidence>
<proteinExistence type="predicted"/>
<dbReference type="Proteomes" id="UP000785180">
    <property type="component" value="Unassembled WGS sequence"/>
</dbReference>
<accession>A0A9Q4TR82</accession>
<gene>
    <name evidence="1" type="ORF">FDF67_12895</name>
</gene>
<protein>
    <submittedName>
        <fullName evidence="1">Uncharacterized protein</fullName>
    </submittedName>
</protein>
<comment type="caution">
    <text evidence="1">The sequence shown here is derived from an EMBL/GenBank/DDBJ whole genome shotgun (WGS) entry which is preliminary data.</text>
</comment>
<sequence>MGFALSTQRSAFFKECTVEEQKKFFSLSEKKFIPHVDTFYYSIFIKNDVACSKDEREKVPSGVLLMINFFEFAKSQFLTKENIHERDLWYDYEKDLLLSKRKFSIYDFCIRKEGYYDIFISSYLPNDNTPRIVVQLRSIGLWTLGEYQLIQESFAVVSELLFEYGLSVDRTQENRIDFCYHTNILQNPEKVYSDNSLANNLHTSFTIYNKVGRKRGRKLTVEYLSLGQRSSNNLFFRSYNKVREVIEENYKEFFLEFWYNSKLINYYDFYVYSYAFQKKSYSQIYWGMLNFYLEYGKNNKILDDFEYIKQHSMDYSTDELKEIVLSVCPKPTLIINIEFQCMRKFFYSFNKALETVLLPIDNECKFIEIFRLFQILDNRKLFLDYLTSNAVSFQKDLEEKELKQMLKENSESIYLDFWKRLRSTKISINCNVTIYRDYSRKLNRDLLVSRIKSSLASLSLYDNHWESDINGDMSNLISILNDNDVVQNADGTYSVIDDDYIRMKENKKKALKSLLNKPKRPSQND</sequence>
<dbReference type="EMBL" id="SXDK01000035">
    <property type="protein sequence ID" value="NFU61045.1"/>
    <property type="molecule type" value="Genomic_DNA"/>
</dbReference>
<dbReference type="RefSeq" id="WP_222671059.1">
    <property type="nucleotide sequence ID" value="NZ_JACBCZ010000015.1"/>
</dbReference>
<name>A0A9Q4TR82_CLOBO</name>
<evidence type="ECO:0000313" key="1">
    <source>
        <dbReference type="EMBL" id="NFU61045.1"/>
    </source>
</evidence>
<reference evidence="1" key="1">
    <citation type="submission" date="2019-04" db="EMBL/GenBank/DDBJ databases">
        <title>Genome sequencing of Clostridium botulinum Groups I-IV and Clostridium butyricum.</title>
        <authorList>
            <person name="Brunt J."/>
            <person name="Van Vliet A.H.M."/>
            <person name="Stringer S.C."/>
            <person name="Carter A.T."/>
            <person name="Peck M.W."/>
        </authorList>
    </citation>
    <scope>NUCLEOTIDE SEQUENCE</scope>
    <source>
        <strain evidence="1">7221C</strain>
    </source>
</reference>
<dbReference type="AlphaFoldDB" id="A0A9Q4TR82"/>